<dbReference type="Pfam" id="PF02321">
    <property type="entry name" value="OEP"/>
    <property type="match status" value="2"/>
</dbReference>
<protein>
    <submittedName>
        <fullName evidence="9">TolC family protein</fullName>
    </submittedName>
</protein>
<dbReference type="PANTHER" id="PTHR30026:SF20">
    <property type="entry name" value="OUTER MEMBRANE PROTEIN TOLC"/>
    <property type="match status" value="1"/>
</dbReference>
<keyword evidence="7" id="KW-0998">Cell outer membrane</keyword>
<comment type="caution">
    <text evidence="9">The sequence shown here is derived from an EMBL/GenBank/DDBJ whole genome shotgun (WGS) entry which is preliminary data.</text>
</comment>
<feature type="signal peptide" evidence="8">
    <location>
        <begin position="1"/>
        <end position="26"/>
    </location>
</feature>
<dbReference type="AlphaFoldDB" id="A0AAJ1CE25"/>
<evidence type="ECO:0000256" key="1">
    <source>
        <dbReference type="ARBA" id="ARBA00004442"/>
    </source>
</evidence>
<name>A0AAJ1CE25_9BACT</name>
<reference evidence="9" key="1">
    <citation type="submission" date="2022-06" db="EMBL/GenBank/DDBJ databases">
        <title>Isolation of gut microbiota from human fecal samples.</title>
        <authorList>
            <person name="Pamer E.G."/>
            <person name="Barat B."/>
            <person name="Waligurski E."/>
            <person name="Medina S."/>
            <person name="Paddock L."/>
            <person name="Mostad J."/>
        </authorList>
    </citation>
    <scope>NUCLEOTIDE SEQUENCE</scope>
    <source>
        <strain evidence="9">DFI.6.22</strain>
    </source>
</reference>
<comment type="similarity">
    <text evidence="2">Belongs to the outer membrane factor (OMF) (TC 1.B.17) family.</text>
</comment>
<accession>A0AAJ1CE25</accession>
<dbReference type="Gene3D" id="1.20.1600.10">
    <property type="entry name" value="Outer membrane efflux proteins (OEP)"/>
    <property type="match status" value="1"/>
</dbReference>
<dbReference type="GO" id="GO:1990281">
    <property type="term" value="C:efflux pump complex"/>
    <property type="evidence" value="ECO:0007669"/>
    <property type="project" value="TreeGrafter"/>
</dbReference>
<comment type="subcellular location">
    <subcellularLocation>
        <location evidence="1">Cell outer membrane</location>
    </subcellularLocation>
</comment>
<evidence type="ECO:0000256" key="6">
    <source>
        <dbReference type="ARBA" id="ARBA00023136"/>
    </source>
</evidence>
<dbReference type="InterPro" id="IPR051906">
    <property type="entry name" value="TolC-like"/>
</dbReference>
<feature type="chain" id="PRO_5042524229" evidence="8">
    <location>
        <begin position="27"/>
        <end position="518"/>
    </location>
</feature>
<dbReference type="GO" id="GO:0015562">
    <property type="term" value="F:efflux transmembrane transporter activity"/>
    <property type="evidence" value="ECO:0007669"/>
    <property type="project" value="InterPro"/>
</dbReference>
<keyword evidence="4" id="KW-1134">Transmembrane beta strand</keyword>
<keyword evidence="3" id="KW-0813">Transport</keyword>
<sequence>MKFISVRSTLIFIVCAGIAISSPAQSGAALPLPPDSVRERVASRTQIQLRLTLDKAIYSAQNHSIAAMVAKYTFLSSYWSFRSYQASRLPSLNLSGEVLSFDRSLRLLQDYDTGEMRYLENYNLQNTLGLAIQQNITLTGGTLRLYSSLNRLDQFAPKESKSYYSQPITLSYTQPLFAYNSFRWNKKIAPKEYELAKRTYIEAMEDITVQAVSYYFSLLLSKTRHTIAVKNYGNTKSLYSIAEERLKLGSITNDELLQLQLRMLNDSLAINDTALAVREQRMRFNSYLRYSENVDIDPVLDDRIPAIEVDYATVLDKALENSSFNASNQLRTLNAEAGIAKAKAERGATATINARFGLSQTGEEFRTAYSNLLDQEVIGLQFSIPLFDWGMGKGRVRMAKARADMVRNQIEQDETDYRHTIYTLIEQFHNQRNQCVVAARAREVAESRYAIAMENFRRGTVSVTDMNTAQTEKDQASQTYVSALADFWSYYYSLRRKTLYDFISHTDIGAEFDRLIEE</sequence>
<evidence type="ECO:0000256" key="7">
    <source>
        <dbReference type="ARBA" id="ARBA00023237"/>
    </source>
</evidence>
<dbReference type="SUPFAM" id="SSF56954">
    <property type="entry name" value="Outer membrane efflux proteins (OEP)"/>
    <property type="match status" value="1"/>
</dbReference>
<evidence type="ECO:0000256" key="8">
    <source>
        <dbReference type="SAM" id="SignalP"/>
    </source>
</evidence>
<proteinExistence type="inferred from homology"/>
<dbReference type="EMBL" id="JANGBQ010000009">
    <property type="protein sequence ID" value="MCQ5082825.1"/>
    <property type="molecule type" value="Genomic_DNA"/>
</dbReference>
<organism evidence="9 10">
    <name type="scientific">Alistipes onderdonkii</name>
    <dbReference type="NCBI Taxonomy" id="328813"/>
    <lineage>
        <taxon>Bacteria</taxon>
        <taxon>Pseudomonadati</taxon>
        <taxon>Bacteroidota</taxon>
        <taxon>Bacteroidia</taxon>
        <taxon>Bacteroidales</taxon>
        <taxon>Rikenellaceae</taxon>
        <taxon>Alistipes</taxon>
    </lineage>
</organism>
<keyword evidence="5" id="KW-0812">Transmembrane</keyword>
<keyword evidence="6" id="KW-0472">Membrane</keyword>
<gene>
    <name evidence="9" type="ORF">NE651_07970</name>
</gene>
<evidence type="ECO:0000256" key="2">
    <source>
        <dbReference type="ARBA" id="ARBA00007613"/>
    </source>
</evidence>
<keyword evidence="8" id="KW-0732">Signal</keyword>
<dbReference type="InterPro" id="IPR003423">
    <property type="entry name" value="OMP_efflux"/>
</dbReference>
<evidence type="ECO:0000313" key="9">
    <source>
        <dbReference type="EMBL" id="MCQ5082825.1"/>
    </source>
</evidence>
<dbReference type="PANTHER" id="PTHR30026">
    <property type="entry name" value="OUTER MEMBRANE PROTEIN TOLC"/>
    <property type="match status" value="1"/>
</dbReference>
<dbReference type="GO" id="GO:0009279">
    <property type="term" value="C:cell outer membrane"/>
    <property type="evidence" value="ECO:0007669"/>
    <property type="project" value="UniProtKB-SubCell"/>
</dbReference>
<evidence type="ECO:0000256" key="5">
    <source>
        <dbReference type="ARBA" id="ARBA00022692"/>
    </source>
</evidence>
<evidence type="ECO:0000256" key="3">
    <source>
        <dbReference type="ARBA" id="ARBA00022448"/>
    </source>
</evidence>
<dbReference type="RefSeq" id="WP_256166281.1">
    <property type="nucleotide sequence ID" value="NZ_JANGBQ010000009.1"/>
</dbReference>
<dbReference type="Proteomes" id="UP001205035">
    <property type="component" value="Unassembled WGS sequence"/>
</dbReference>
<evidence type="ECO:0000313" key="10">
    <source>
        <dbReference type="Proteomes" id="UP001205035"/>
    </source>
</evidence>
<dbReference type="GO" id="GO:0015288">
    <property type="term" value="F:porin activity"/>
    <property type="evidence" value="ECO:0007669"/>
    <property type="project" value="TreeGrafter"/>
</dbReference>
<evidence type="ECO:0000256" key="4">
    <source>
        <dbReference type="ARBA" id="ARBA00022452"/>
    </source>
</evidence>